<protein>
    <recommendedName>
        <fullName evidence="2">Ice-binding protein C-terminal domain-containing protein</fullName>
    </recommendedName>
</protein>
<proteinExistence type="predicted"/>
<dbReference type="EMBL" id="BLJN01000003">
    <property type="protein sequence ID" value="GFE80916.1"/>
    <property type="molecule type" value="Genomic_DNA"/>
</dbReference>
<name>A0A829YE67_9GAMM</name>
<keyword evidence="4" id="KW-1185">Reference proteome</keyword>
<accession>A0A829YE67</accession>
<evidence type="ECO:0000313" key="4">
    <source>
        <dbReference type="Proteomes" id="UP000445000"/>
    </source>
</evidence>
<dbReference type="Pfam" id="PF07589">
    <property type="entry name" value="PEP-CTERM"/>
    <property type="match status" value="1"/>
</dbReference>
<feature type="chain" id="PRO_5032721649" description="Ice-binding protein C-terminal domain-containing protein" evidence="1">
    <location>
        <begin position="20"/>
        <end position="181"/>
    </location>
</feature>
<dbReference type="Proteomes" id="UP000445000">
    <property type="component" value="Unassembled WGS sequence"/>
</dbReference>
<dbReference type="NCBIfam" id="TIGR02595">
    <property type="entry name" value="PEP_CTERM"/>
    <property type="match status" value="1"/>
</dbReference>
<dbReference type="InterPro" id="IPR013424">
    <property type="entry name" value="Ice-binding_C"/>
</dbReference>
<dbReference type="AlphaFoldDB" id="A0A829YE67"/>
<evidence type="ECO:0000313" key="3">
    <source>
        <dbReference type="EMBL" id="GFE80916.1"/>
    </source>
</evidence>
<organism evidence="3 4">
    <name type="scientific">Steroidobacter agaridevorans</name>
    <dbReference type="NCBI Taxonomy" id="2695856"/>
    <lineage>
        <taxon>Bacteria</taxon>
        <taxon>Pseudomonadati</taxon>
        <taxon>Pseudomonadota</taxon>
        <taxon>Gammaproteobacteria</taxon>
        <taxon>Steroidobacterales</taxon>
        <taxon>Steroidobacteraceae</taxon>
        <taxon>Steroidobacter</taxon>
    </lineage>
</organism>
<feature type="domain" description="Ice-binding protein C-terminal" evidence="2">
    <location>
        <begin position="154"/>
        <end position="175"/>
    </location>
</feature>
<evidence type="ECO:0000256" key="1">
    <source>
        <dbReference type="SAM" id="SignalP"/>
    </source>
</evidence>
<keyword evidence="1" id="KW-0732">Signal</keyword>
<reference evidence="4" key="1">
    <citation type="submission" date="2020-01" db="EMBL/GenBank/DDBJ databases">
        <title>'Steroidobacter agaridevorans' sp. nov., agar-degrading bacteria isolated from rhizosphere soils.</title>
        <authorList>
            <person name="Ikenaga M."/>
            <person name="Kataoka M."/>
            <person name="Murouchi A."/>
            <person name="Katsuragi S."/>
            <person name="Sakai M."/>
        </authorList>
    </citation>
    <scope>NUCLEOTIDE SEQUENCE [LARGE SCALE GENOMIC DNA]</scope>
    <source>
        <strain evidence="4">YU21-B</strain>
    </source>
</reference>
<dbReference type="RefSeq" id="WP_161812637.1">
    <property type="nucleotide sequence ID" value="NZ_BLJN01000003.1"/>
</dbReference>
<gene>
    <name evidence="3" type="ORF">GCM10011487_29160</name>
</gene>
<sequence>MNRIFAFVLLAFGFASAHAVPTTWTDSADIGGRQYIDYFQSYTYTHDLADTGFNSLTDVINTFSLSINLADDRMGDGFLGVDLLEWALVDLPGEDGDVYNFNVWGDEFGGVSFEGLAQLNEFGTLTVTIHSLLGDFYLLGSTLTARGESNAANVPEPSALGLLGIGLVGIALSRRRRKQAA</sequence>
<feature type="signal peptide" evidence="1">
    <location>
        <begin position="1"/>
        <end position="19"/>
    </location>
</feature>
<evidence type="ECO:0000259" key="2">
    <source>
        <dbReference type="Pfam" id="PF07589"/>
    </source>
</evidence>
<comment type="caution">
    <text evidence="3">The sequence shown here is derived from an EMBL/GenBank/DDBJ whole genome shotgun (WGS) entry which is preliminary data.</text>
</comment>